<name>A0A2N3LQF6_9BACI</name>
<dbReference type="RefSeq" id="WP_101352448.1">
    <property type="nucleotide sequence ID" value="NZ_PIQO01000001.1"/>
</dbReference>
<dbReference type="InterPro" id="IPR001509">
    <property type="entry name" value="Epimerase_deHydtase"/>
</dbReference>
<gene>
    <name evidence="3" type="ORF">CWO92_01685</name>
</gene>
<evidence type="ECO:0000313" key="4">
    <source>
        <dbReference type="Proteomes" id="UP000233440"/>
    </source>
</evidence>
<evidence type="ECO:0000259" key="2">
    <source>
        <dbReference type="Pfam" id="PF01370"/>
    </source>
</evidence>
<dbReference type="EMBL" id="PIQO01000001">
    <property type="protein sequence ID" value="PKR86799.1"/>
    <property type="molecule type" value="Genomic_DNA"/>
</dbReference>
<dbReference type="Gene3D" id="3.40.50.720">
    <property type="entry name" value="NAD(P)-binding Rossmann-like Domain"/>
    <property type="match status" value="1"/>
</dbReference>
<dbReference type="AlphaFoldDB" id="A0A2N3LQF6"/>
<reference evidence="3 4" key="1">
    <citation type="submission" date="2017-11" db="EMBL/GenBank/DDBJ databases">
        <title>Bacillus camelliae sp. nov., isolated from pu'er tea.</title>
        <authorList>
            <person name="Niu L."/>
        </authorList>
    </citation>
    <scope>NUCLEOTIDE SEQUENCE [LARGE SCALE GENOMIC DNA]</scope>
    <source>
        <strain evidence="3 4">7578-1</strain>
    </source>
</reference>
<protein>
    <submittedName>
        <fullName evidence="3">Epimerase</fullName>
    </submittedName>
</protein>
<sequence length="314" mass="35589">MRFSNVLVTGGAGFLGSQLVKKLLPLSNHIYIIDDLSTGNRAAIPSSDKITFYEDSVTNGKLLEEVLPKVEYIFHFSCKNLVLSVKNMDDDFQTNLYGGYLLLQKARECCPDLKKFIYASTTSIYSQSPIMPTPESYYNIKLPYAASKFSVEHYCHVYYEMYQMPITILRFSNVYGPGQLSSNPYCGVVAKFFEAVDRHEPMIIYGDGTQTRDFTYVEDAMDAVLLAASSEKSINQVYNVGTGIETSVLDLAKAIQKVTNCEDVPLKFEPKRKVDVVQRRCIHADKIKEELHWHNRHSLIDGLVKTYIWLHGGD</sequence>
<accession>A0A2N3LQF6</accession>
<dbReference type="Gene3D" id="3.90.25.10">
    <property type="entry name" value="UDP-galactose 4-epimerase, domain 1"/>
    <property type="match status" value="1"/>
</dbReference>
<dbReference type="Pfam" id="PF01370">
    <property type="entry name" value="Epimerase"/>
    <property type="match status" value="1"/>
</dbReference>
<proteinExistence type="inferred from homology"/>
<comment type="caution">
    <text evidence="3">The sequence shown here is derived from an EMBL/GenBank/DDBJ whole genome shotgun (WGS) entry which is preliminary data.</text>
</comment>
<comment type="similarity">
    <text evidence="1">Belongs to the NAD(P)-dependent epimerase/dehydratase family.</text>
</comment>
<organism evidence="3 4">
    <name type="scientific">Heyndrickxia camelliae</name>
    <dbReference type="NCBI Taxonomy" id="1707093"/>
    <lineage>
        <taxon>Bacteria</taxon>
        <taxon>Bacillati</taxon>
        <taxon>Bacillota</taxon>
        <taxon>Bacilli</taxon>
        <taxon>Bacillales</taxon>
        <taxon>Bacillaceae</taxon>
        <taxon>Heyndrickxia</taxon>
    </lineage>
</organism>
<dbReference type="OrthoDB" id="9771073at2"/>
<dbReference type="PANTHER" id="PTHR43000">
    <property type="entry name" value="DTDP-D-GLUCOSE 4,6-DEHYDRATASE-RELATED"/>
    <property type="match status" value="1"/>
</dbReference>
<evidence type="ECO:0000256" key="1">
    <source>
        <dbReference type="ARBA" id="ARBA00007637"/>
    </source>
</evidence>
<dbReference type="InterPro" id="IPR036291">
    <property type="entry name" value="NAD(P)-bd_dom_sf"/>
</dbReference>
<keyword evidence="4" id="KW-1185">Reference proteome</keyword>
<dbReference type="Proteomes" id="UP000233440">
    <property type="component" value="Unassembled WGS sequence"/>
</dbReference>
<dbReference type="SUPFAM" id="SSF51735">
    <property type="entry name" value="NAD(P)-binding Rossmann-fold domains"/>
    <property type="match status" value="1"/>
</dbReference>
<evidence type="ECO:0000313" key="3">
    <source>
        <dbReference type="EMBL" id="PKR86799.1"/>
    </source>
</evidence>
<feature type="domain" description="NAD-dependent epimerase/dehydratase" evidence="2">
    <location>
        <begin position="6"/>
        <end position="241"/>
    </location>
</feature>